<keyword evidence="3 7" id="KW-0812">Transmembrane</keyword>
<feature type="transmembrane region" description="Helical" evidence="7">
    <location>
        <begin position="267"/>
        <end position="284"/>
    </location>
</feature>
<feature type="transmembrane region" description="Helical" evidence="7">
    <location>
        <begin position="138"/>
        <end position="159"/>
    </location>
</feature>
<dbReference type="InterPro" id="IPR036259">
    <property type="entry name" value="MFS_trans_sf"/>
</dbReference>
<dbReference type="Gene3D" id="1.20.1720.10">
    <property type="entry name" value="Multidrug resistance protein D"/>
    <property type="match status" value="1"/>
</dbReference>
<sequence length="492" mass="50337">MTAPDAARPSSLSADSGNSPLAPPRNTAGAPASGEGNRPSNPLGWRFTAPLLLGSTLNPINSSMIATALVGIGADFRSSPGATAGLISVLYLCSAVAQPTMGKLSVLFGPRRVFLSGVAILLLAGVVGVLALNLGVLLVSRALIGVGTSACYPTAMALVRRRADESGIGVPGRVLGNFSIAAQVTAVVGLPLGGVLAGAFGWRALFAVNIPLALLAFTFTLLGVAKDAPVRKQGLGSLLTMLDLPGIALFAGAIISLLVFLSALTTPAWWLAVLAVVLAGVLLLRERHARSPLIDVRMLGRNGPLQRTYLRSILAALATYASMYGASQWMEQSMGLKPAMVGLILIPLSLLSIVVARVVSGRAWVRWPLILSGIALTLSAGVMLLVNHGSGVVLLIGMTLLLGLTNGFSSFANQAALYLQTTAAEIAVASGLLRTSMYLGAIGSSSLIGIAFGPSATDAGFHTLAWILVAIGASMVVLTAFDRSVPAVAAGH</sequence>
<feature type="domain" description="Major facilitator superfamily (MFS) profile" evidence="8">
    <location>
        <begin position="47"/>
        <end position="484"/>
    </location>
</feature>
<protein>
    <submittedName>
        <fullName evidence="9">MFS transporter</fullName>
    </submittedName>
</protein>
<dbReference type="PANTHER" id="PTHR23501">
    <property type="entry name" value="MAJOR FACILITATOR SUPERFAMILY"/>
    <property type="match status" value="1"/>
</dbReference>
<dbReference type="Pfam" id="PF07690">
    <property type="entry name" value="MFS_1"/>
    <property type="match status" value="1"/>
</dbReference>
<feature type="transmembrane region" description="Helical" evidence="7">
    <location>
        <begin position="308"/>
        <end position="327"/>
    </location>
</feature>
<comment type="subcellular location">
    <subcellularLocation>
        <location evidence="1">Cell inner membrane</location>
        <topology evidence="1">Multi-pass membrane protein</topology>
    </subcellularLocation>
</comment>
<dbReference type="Gene3D" id="1.20.1250.20">
    <property type="entry name" value="MFS general substrate transporter like domains"/>
    <property type="match status" value="1"/>
</dbReference>
<feature type="transmembrane region" description="Helical" evidence="7">
    <location>
        <begin position="113"/>
        <end position="132"/>
    </location>
</feature>
<feature type="transmembrane region" description="Helical" evidence="7">
    <location>
        <begin position="431"/>
        <end position="453"/>
    </location>
</feature>
<reference evidence="9 10" key="1">
    <citation type="submission" date="2024-09" db="EMBL/GenBank/DDBJ databases">
        <authorList>
            <person name="Sun Q."/>
            <person name="Mori K."/>
        </authorList>
    </citation>
    <scope>NUCLEOTIDE SEQUENCE [LARGE SCALE GENOMIC DNA]</scope>
    <source>
        <strain evidence="9 10">JCM 1334</strain>
    </source>
</reference>
<evidence type="ECO:0000256" key="3">
    <source>
        <dbReference type="ARBA" id="ARBA00022692"/>
    </source>
</evidence>
<keyword evidence="4 7" id="KW-1133">Transmembrane helix</keyword>
<dbReference type="SUPFAM" id="SSF103473">
    <property type="entry name" value="MFS general substrate transporter"/>
    <property type="match status" value="1"/>
</dbReference>
<evidence type="ECO:0000256" key="2">
    <source>
        <dbReference type="ARBA" id="ARBA00022448"/>
    </source>
</evidence>
<evidence type="ECO:0000313" key="10">
    <source>
        <dbReference type="Proteomes" id="UP001589702"/>
    </source>
</evidence>
<dbReference type="InterPro" id="IPR020846">
    <property type="entry name" value="MFS_dom"/>
</dbReference>
<keyword evidence="2" id="KW-0813">Transport</keyword>
<evidence type="ECO:0000259" key="8">
    <source>
        <dbReference type="PROSITE" id="PS50850"/>
    </source>
</evidence>
<proteinExistence type="predicted"/>
<dbReference type="InterPro" id="IPR011701">
    <property type="entry name" value="MFS"/>
</dbReference>
<feature type="transmembrane region" description="Helical" evidence="7">
    <location>
        <begin position="367"/>
        <end position="386"/>
    </location>
</feature>
<evidence type="ECO:0000256" key="6">
    <source>
        <dbReference type="SAM" id="MobiDB-lite"/>
    </source>
</evidence>
<feature type="transmembrane region" description="Helical" evidence="7">
    <location>
        <begin position="339"/>
        <end position="360"/>
    </location>
</feature>
<evidence type="ECO:0000256" key="4">
    <source>
        <dbReference type="ARBA" id="ARBA00022989"/>
    </source>
</evidence>
<feature type="transmembrane region" description="Helical" evidence="7">
    <location>
        <begin position="180"/>
        <end position="200"/>
    </location>
</feature>
<dbReference type="Proteomes" id="UP001589702">
    <property type="component" value="Unassembled WGS sequence"/>
</dbReference>
<dbReference type="EMBL" id="JBHMBC010000040">
    <property type="protein sequence ID" value="MFB9822361.1"/>
    <property type="molecule type" value="Genomic_DNA"/>
</dbReference>
<name>A0ABV5Y5U4_ARTRM</name>
<feature type="transmembrane region" description="Helical" evidence="7">
    <location>
        <begin position="459"/>
        <end position="481"/>
    </location>
</feature>
<evidence type="ECO:0000313" key="9">
    <source>
        <dbReference type="EMBL" id="MFB9822361.1"/>
    </source>
</evidence>
<keyword evidence="5 7" id="KW-0472">Membrane</keyword>
<feature type="transmembrane region" description="Helical" evidence="7">
    <location>
        <begin position="392"/>
        <end position="419"/>
    </location>
</feature>
<feature type="transmembrane region" description="Helical" evidence="7">
    <location>
        <begin position="237"/>
        <end position="261"/>
    </location>
</feature>
<feature type="transmembrane region" description="Helical" evidence="7">
    <location>
        <begin position="206"/>
        <end position="225"/>
    </location>
</feature>
<dbReference type="RefSeq" id="WP_234749259.1">
    <property type="nucleotide sequence ID" value="NZ_BAAAWN010000001.1"/>
</dbReference>
<feature type="compositionally biased region" description="Polar residues" evidence="6">
    <location>
        <begin position="10"/>
        <end position="19"/>
    </location>
</feature>
<dbReference type="PROSITE" id="PS50850">
    <property type="entry name" value="MFS"/>
    <property type="match status" value="1"/>
</dbReference>
<accession>A0ABV5Y5U4</accession>
<dbReference type="PANTHER" id="PTHR23501:SF191">
    <property type="entry name" value="VACUOLAR BASIC AMINO ACID TRANSPORTER 4"/>
    <property type="match status" value="1"/>
</dbReference>
<organism evidence="9 10">
    <name type="scientific">Arthrobacter ramosus</name>
    <dbReference type="NCBI Taxonomy" id="1672"/>
    <lineage>
        <taxon>Bacteria</taxon>
        <taxon>Bacillati</taxon>
        <taxon>Actinomycetota</taxon>
        <taxon>Actinomycetes</taxon>
        <taxon>Micrococcales</taxon>
        <taxon>Micrococcaceae</taxon>
        <taxon>Arthrobacter</taxon>
    </lineage>
</organism>
<evidence type="ECO:0000256" key="5">
    <source>
        <dbReference type="ARBA" id="ARBA00023136"/>
    </source>
</evidence>
<gene>
    <name evidence="9" type="ORF">ACFFP1_23080</name>
</gene>
<evidence type="ECO:0000256" key="7">
    <source>
        <dbReference type="SAM" id="Phobius"/>
    </source>
</evidence>
<keyword evidence="10" id="KW-1185">Reference proteome</keyword>
<evidence type="ECO:0000256" key="1">
    <source>
        <dbReference type="ARBA" id="ARBA00004429"/>
    </source>
</evidence>
<feature type="region of interest" description="Disordered" evidence="6">
    <location>
        <begin position="1"/>
        <end position="41"/>
    </location>
</feature>
<comment type="caution">
    <text evidence="9">The sequence shown here is derived from an EMBL/GenBank/DDBJ whole genome shotgun (WGS) entry which is preliminary data.</text>
</comment>